<organism evidence="7 8">
    <name type="scientific">Aspergillus leporis</name>
    <dbReference type="NCBI Taxonomy" id="41062"/>
    <lineage>
        <taxon>Eukaryota</taxon>
        <taxon>Fungi</taxon>
        <taxon>Dikarya</taxon>
        <taxon>Ascomycota</taxon>
        <taxon>Pezizomycotina</taxon>
        <taxon>Eurotiomycetes</taxon>
        <taxon>Eurotiomycetidae</taxon>
        <taxon>Eurotiales</taxon>
        <taxon>Aspergillaceae</taxon>
        <taxon>Aspergillus</taxon>
        <taxon>Aspergillus subgen. Circumdati</taxon>
    </lineage>
</organism>
<keyword evidence="3" id="KW-0479">Metal-binding</keyword>
<gene>
    <name evidence="7" type="ORF">BDV29DRAFT_194867</name>
</gene>
<dbReference type="GO" id="GO:0016705">
    <property type="term" value="F:oxidoreductase activity, acting on paired donors, with incorporation or reduction of molecular oxygen"/>
    <property type="evidence" value="ECO:0007669"/>
    <property type="project" value="InterPro"/>
</dbReference>
<name>A0A5N5WQL0_9EURO</name>
<dbReference type="Gene3D" id="1.10.630.10">
    <property type="entry name" value="Cytochrome P450"/>
    <property type="match status" value="1"/>
</dbReference>
<evidence type="ECO:0000256" key="4">
    <source>
        <dbReference type="ARBA" id="ARBA00023002"/>
    </source>
</evidence>
<evidence type="ECO:0000313" key="8">
    <source>
        <dbReference type="Proteomes" id="UP000326565"/>
    </source>
</evidence>
<dbReference type="GO" id="GO:0020037">
    <property type="term" value="F:heme binding"/>
    <property type="evidence" value="ECO:0007669"/>
    <property type="project" value="InterPro"/>
</dbReference>
<dbReference type="InterPro" id="IPR001128">
    <property type="entry name" value="Cyt_P450"/>
</dbReference>
<proteinExistence type="inferred from homology"/>
<sequence>MSSTPETSILAEGATLAWRFVQLHPWWTALTVLLTQLFFTRYRGGLRQIPGPFVASFSNLWKLRAVWNRNMHRENVRVHEDYGPIVRIGPNHVSVADAQSMRAIYGVQNSAFYPLAEAIYRGRFLPTLFTTESNEYHMRLKRGAVKAFSMDTVVGLEPYVDKCIAVLISRLREVTQNGKKPVSPVTWLQYFAFDVLGEINFSKDLGFLEKGVDVDNIIAAIGGILTYVSLIGQIPLAHKFLLGNPLLPKLFPAIEKTNQVLQFSLAQIEERQKNPVERKDILNQLLDTHRTDPNTLTLDEIIAITTTNV</sequence>
<dbReference type="PANTHER" id="PTHR24305:SF232">
    <property type="entry name" value="P450, PUTATIVE (EUROFUNG)-RELATED"/>
    <property type="match status" value="1"/>
</dbReference>
<keyword evidence="4" id="KW-0560">Oxidoreductase</keyword>
<comment type="similarity">
    <text evidence="2">Belongs to the cytochrome P450 family.</text>
</comment>
<evidence type="ECO:0000256" key="6">
    <source>
        <dbReference type="ARBA" id="ARBA00023033"/>
    </source>
</evidence>
<dbReference type="GO" id="GO:0005506">
    <property type="term" value="F:iron ion binding"/>
    <property type="evidence" value="ECO:0007669"/>
    <property type="project" value="InterPro"/>
</dbReference>
<dbReference type="Proteomes" id="UP000326565">
    <property type="component" value="Unassembled WGS sequence"/>
</dbReference>
<evidence type="ECO:0000256" key="3">
    <source>
        <dbReference type="ARBA" id="ARBA00022723"/>
    </source>
</evidence>
<evidence type="ECO:0000256" key="2">
    <source>
        <dbReference type="ARBA" id="ARBA00010617"/>
    </source>
</evidence>
<dbReference type="EMBL" id="ML732340">
    <property type="protein sequence ID" value="KAB8069470.1"/>
    <property type="molecule type" value="Genomic_DNA"/>
</dbReference>
<dbReference type="Pfam" id="PF00067">
    <property type="entry name" value="p450"/>
    <property type="match status" value="1"/>
</dbReference>
<comment type="cofactor">
    <cofactor evidence="1">
        <name>heme</name>
        <dbReference type="ChEBI" id="CHEBI:30413"/>
    </cofactor>
</comment>
<evidence type="ECO:0000256" key="1">
    <source>
        <dbReference type="ARBA" id="ARBA00001971"/>
    </source>
</evidence>
<protein>
    <submittedName>
        <fullName evidence="7">Cytochrome P450</fullName>
    </submittedName>
</protein>
<evidence type="ECO:0000256" key="5">
    <source>
        <dbReference type="ARBA" id="ARBA00023004"/>
    </source>
</evidence>
<keyword evidence="5" id="KW-0408">Iron</keyword>
<dbReference type="InterPro" id="IPR036396">
    <property type="entry name" value="Cyt_P450_sf"/>
</dbReference>
<dbReference type="InterPro" id="IPR050121">
    <property type="entry name" value="Cytochrome_P450_monoxygenase"/>
</dbReference>
<evidence type="ECO:0000313" key="7">
    <source>
        <dbReference type="EMBL" id="KAB8069470.1"/>
    </source>
</evidence>
<dbReference type="GO" id="GO:0004497">
    <property type="term" value="F:monooxygenase activity"/>
    <property type="evidence" value="ECO:0007669"/>
    <property type="project" value="UniProtKB-KW"/>
</dbReference>
<dbReference type="AlphaFoldDB" id="A0A5N5WQL0"/>
<dbReference type="PANTHER" id="PTHR24305">
    <property type="entry name" value="CYTOCHROME P450"/>
    <property type="match status" value="1"/>
</dbReference>
<dbReference type="SUPFAM" id="SSF48264">
    <property type="entry name" value="Cytochrome P450"/>
    <property type="match status" value="1"/>
</dbReference>
<dbReference type="OrthoDB" id="4402279at2759"/>
<keyword evidence="6" id="KW-0503">Monooxygenase</keyword>
<accession>A0A5N5WQL0</accession>
<reference evidence="7 8" key="1">
    <citation type="submission" date="2019-04" db="EMBL/GenBank/DDBJ databases">
        <title>Friends and foes A comparative genomics study of 23 Aspergillus species from section Flavi.</title>
        <authorList>
            <consortium name="DOE Joint Genome Institute"/>
            <person name="Kjaerbolling I."/>
            <person name="Vesth T."/>
            <person name="Frisvad J.C."/>
            <person name="Nybo J.L."/>
            <person name="Theobald S."/>
            <person name="Kildgaard S."/>
            <person name="Isbrandt T."/>
            <person name="Kuo A."/>
            <person name="Sato A."/>
            <person name="Lyhne E.K."/>
            <person name="Kogle M.E."/>
            <person name="Wiebenga A."/>
            <person name="Kun R.S."/>
            <person name="Lubbers R.J."/>
            <person name="Makela M.R."/>
            <person name="Barry K."/>
            <person name="Chovatia M."/>
            <person name="Clum A."/>
            <person name="Daum C."/>
            <person name="Haridas S."/>
            <person name="He G."/>
            <person name="LaButti K."/>
            <person name="Lipzen A."/>
            <person name="Mondo S."/>
            <person name="Riley R."/>
            <person name="Salamov A."/>
            <person name="Simmons B.A."/>
            <person name="Magnuson J.K."/>
            <person name="Henrissat B."/>
            <person name="Mortensen U.H."/>
            <person name="Larsen T.O."/>
            <person name="Devries R.P."/>
            <person name="Grigoriev I.V."/>
            <person name="Machida M."/>
            <person name="Baker S.E."/>
            <person name="Andersen M.R."/>
        </authorList>
    </citation>
    <scope>NUCLEOTIDE SEQUENCE [LARGE SCALE GENOMIC DNA]</scope>
    <source>
        <strain evidence="7 8">CBS 151.66</strain>
    </source>
</reference>
<keyword evidence="8" id="KW-1185">Reference proteome</keyword>